<gene>
    <name evidence="11 13" type="primary">nadD</name>
    <name evidence="13" type="ORF">AOPFMNJM_2964</name>
</gene>
<keyword evidence="9 11" id="KW-0520">NAD</keyword>
<dbReference type="HAMAP" id="MF_00244">
    <property type="entry name" value="NaMN_adenylyltr"/>
    <property type="match status" value="1"/>
</dbReference>
<proteinExistence type="inferred from homology"/>
<dbReference type="NCBIfam" id="NF000843">
    <property type="entry name" value="PRK00071.2-2"/>
    <property type="match status" value="1"/>
</dbReference>
<organism evidence="13 14">
    <name type="scientific">Methylobacterium jeotgali</name>
    <dbReference type="NCBI Taxonomy" id="381630"/>
    <lineage>
        <taxon>Bacteria</taxon>
        <taxon>Pseudomonadati</taxon>
        <taxon>Pseudomonadota</taxon>
        <taxon>Alphaproteobacteria</taxon>
        <taxon>Hyphomicrobiales</taxon>
        <taxon>Methylobacteriaceae</taxon>
        <taxon>Methylobacterium</taxon>
    </lineage>
</organism>
<keyword evidence="7 11" id="KW-0547">Nucleotide-binding</keyword>
<comment type="function">
    <text evidence="1 11">Catalyzes the reversible adenylation of nicotinate mononucleotide (NaMN) to nicotinic acid adenine dinucleotide (NaAD).</text>
</comment>
<keyword evidence="4 11" id="KW-0662">Pyridine nucleotide biosynthesis</keyword>
<evidence type="ECO:0000259" key="12">
    <source>
        <dbReference type="Pfam" id="PF01467"/>
    </source>
</evidence>
<evidence type="ECO:0000256" key="4">
    <source>
        <dbReference type="ARBA" id="ARBA00022642"/>
    </source>
</evidence>
<evidence type="ECO:0000256" key="5">
    <source>
        <dbReference type="ARBA" id="ARBA00022679"/>
    </source>
</evidence>
<keyword evidence="8 11" id="KW-0067">ATP-binding</keyword>
<evidence type="ECO:0000256" key="10">
    <source>
        <dbReference type="ARBA" id="ARBA00048721"/>
    </source>
</evidence>
<evidence type="ECO:0000256" key="11">
    <source>
        <dbReference type="HAMAP-Rule" id="MF_00244"/>
    </source>
</evidence>
<evidence type="ECO:0000256" key="9">
    <source>
        <dbReference type="ARBA" id="ARBA00023027"/>
    </source>
</evidence>
<comment type="pathway">
    <text evidence="2 11">Cofactor biosynthesis; NAD(+) biosynthesis; deamido-NAD(+) from nicotinate D-ribonucleotide: step 1/1.</text>
</comment>
<dbReference type="Gene3D" id="3.40.50.620">
    <property type="entry name" value="HUPs"/>
    <property type="match status" value="1"/>
</dbReference>
<keyword evidence="6 11" id="KW-0548">Nucleotidyltransferase</keyword>
<reference evidence="13" key="1">
    <citation type="journal article" date="2021" name="Front. Microbiol.">
        <title>Comprehensive Comparative Genomics and Phenotyping of Methylobacterium Species.</title>
        <authorList>
            <person name="Alessa O."/>
            <person name="Ogura Y."/>
            <person name="Fujitani Y."/>
            <person name="Takami H."/>
            <person name="Hayashi T."/>
            <person name="Sahin N."/>
            <person name="Tani A."/>
        </authorList>
    </citation>
    <scope>NUCLEOTIDE SEQUENCE</scope>
    <source>
        <strain evidence="13">LMG 23639</strain>
    </source>
</reference>
<sequence length="188" mass="20557">MRVGLYGGSFNPAHAGHRHVGLMALRRLRLDRLWWLVTPGNPLKARGDLASLDTRIGAARALAAHPRIAVTGFEAEIGARFTLETLRYLRARRPGVRFVWIMGADSLASFHRWRGFREIADLVPIAVVDRPGFTLSASSSPAARFLDAHRVDERDAGALADLAPPAWVYLHGPRSTLSSTALRAGGAY</sequence>
<dbReference type="PANTHER" id="PTHR39321:SF3">
    <property type="entry name" value="PHOSPHOPANTETHEINE ADENYLYLTRANSFERASE"/>
    <property type="match status" value="1"/>
</dbReference>
<keyword evidence="14" id="KW-1185">Reference proteome</keyword>
<comment type="similarity">
    <text evidence="3 11">Belongs to the NadD family.</text>
</comment>
<keyword evidence="5 11" id="KW-0808">Transferase</keyword>
<dbReference type="GO" id="GO:0016779">
    <property type="term" value="F:nucleotidyltransferase activity"/>
    <property type="evidence" value="ECO:0007669"/>
    <property type="project" value="UniProtKB-KW"/>
</dbReference>
<dbReference type="InterPro" id="IPR014729">
    <property type="entry name" value="Rossmann-like_a/b/a_fold"/>
</dbReference>
<dbReference type="EMBL" id="BPQR01000049">
    <property type="protein sequence ID" value="GJE07635.1"/>
    <property type="molecule type" value="Genomic_DNA"/>
</dbReference>
<accession>A0ABQ4SWQ2</accession>
<evidence type="ECO:0000256" key="3">
    <source>
        <dbReference type="ARBA" id="ARBA00009014"/>
    </source>
</evidence>
<dbReference type="Proteomes" id="UP001055102">
    <property type="component" value="Unassembled WGS sequence"/>
</dbReference>
<dbReference type="EC" id="2.7.7.18" evidence="11"/>
<dbReference type="InterPro" id="IPR004821">
    <property type="entry name" value="Cyt_trans-like"/>
</dbReference>
<evidence type="ECO:0000256" key="6">
    <source>
        <dbReference type="ARBA" id="ARBA00022695"/>
    </source>
</evidence>
<comment type="caution">
    <text evidence="13">The sequence shown here is derived from an EMBL/GenBank/DDBJ whole genome shotgun (WGS) entry which is preliminary data.</text>
</comment>
<reference evidence="13" key="2">
    <citation type="submission" date="2021-08" db="EMBL/GenBank/DDBJ databases">
        <authorList>
            <person name="Tani A."/>
            <person name="Ola A."/>
            <person name="Ogura Y."/>
            <person name="Katsura K."/>
            <person name="Hayashi T."/>
        </authorList>
    </citation>
    <scope>NUCLEOTIDE SEQUENCE</scope>
    <source>
        <strain evidence="13">LMG 23639</strain>
    </source>
</reference>
<name>A0ABQ4SWQ2_9HYPH</name>
<dbReference type="SUPFAM" id="SSF52374">
    <property type="entry name" value="Nucleotidylyl transferase"/>
    <property type="match status" value="1"/>
</dbReference>
<evidence type="ECO:0000256" key="2">
    <source>
        <dbReference type="ARBA" id="ARBA00005019"/>
    </source>
</evidence>
<dbReference type="PANTHER" id="PTHR39321">
    <property type="entry name" value="NICOTINATE-NUCLEOTIDE ADENYLYLTRANSFERASE-RELATED"/>
    <property type="match status" value="1"/>
</dbReference>
<evidence type="ECO:0000256" key="7">
    <source>
        <dbReference type="ARBA" id="ARBA00022741"/>
    </source>
</evidence>
<comment type="catalytic activity">
    <reaction evidence="10 11">
        <text>nicotinate beta-D-ribonucleotide + ATP + H(+) = deamido-NAD(+) + diphosphate</text>
        <dbReference type="Rhea" id="RHEA:22860"/>
        <dbReference type="ChEBI" id="CHEBI:15378"/>
        <dbReference type="ChEBI" id="CHEBI:30616"/>
        <dbReference type="ChEBI" id="CHEBI:33019"/>
        <dbReference type="ChEBI" id="CHEBI:57502"/>
        <dbReference type="ChEBI" id="CHEBI:58437"/>
        <dbReference type="EC" id="2.7.7.18"/>
    </reaction>
</comment>
<feature type="domain" description="Cytidyltransferase-like" evidence="12">
    <location>
        <begin position="5"/>
        <end position="184"/>
    </location>
</feature>
<dbReference type="Pfam" id="PF01467">
    <property type="entry name" value="CTP_transf_like"/>
    <property type="match status" value="1"/>
</dbReference>
<dbReference type="InterPro" id="IPR005248">
    <property type="entry name" value="NadD/NMNAT"/>
</dbReference>
<protein>
    <recommendedName>
        <fullName evidence="11">Probable nicotinate-nucleotide adenylyltransferase</fullName>
        <ecNumber evidence="11">2.7.7.18</ecNumber>
    </recommendedName>
    <alternativeName>
        <fullName evidence="11">Deamido-NAD(+) diphosphorylase</fullName>
    </alternativeName>
    <alternativeName>
        <fullName evidence="11">Deamido-NAD(+) pyrophosphorylase</fullName>
    </alternativeName>
    <alternativeName>
        <fullName evidence="11">Nicotinate mononucleotide adenylyltransferase</fullName>
        <shortName evidence="11">NaMN adenylyltransferase</shortName>
    </alternativeName>
</protein>
<dbReference type="CDD" id="cd02165">
    <property type="entry name" value="NMNAT"/>
    <property type="match status" value="1"/>
</dbReference>
<evidence type="ECO:0000313" key="14">
    <source>
        <dbReference type="Proteomes" id="UP001055102"/>
    </source>
</evidence>
<evidence type="ECO:0000256" key="1">
    <source>
        <dbReference type="ARBA" id="ARBA00002324"/>
    </source>
</evidence>
<dbReference type="NCBIfam" id="NF000845">
    <property type="entry name" value="PRK00071.2-4"/>
    <property type="match status" value="1"/>
</dbReference>
<evidence type="ECO:0000256" key="8">
    <source>
        <dbReference type="ARBA" id="ARBA00022840"/>
    </source>
</evidence>
<evidence type="ECO:0000313" key="13">
    <source>
        <dbReference type="EMBL" id="GJE07635.1"/>
    </source>
</evidence>